<dbReference type="EMBL" id="AC147963">
    <property type="protein sequence ID" value="ABN05675.1"/>
    <property type="molecule type" value="Genomic_DNA"/>
</dbReference>
<organism evidence="1">
    <name type="scientific">Medicago truncatula</name>
    <name type="common">Barrel medic</name>
    <name type="synonym">Medicago tribuloides</name>
    <dbReference type="NCBI Taxonomy" id="3880"/>
    <lineage>
        <taxon>Eukaryota</taxon>
        <taxon>Viridiplantae</taxon>
        <taxon>Streptophyta</taxon>
        <taxon>Embryophyta</taxon>
        <taxon>Tracheophyta</taxon>
        <taxon>Spermatophyta</taxon>
        <taxon>Magnoliopsida</taxon>
        <taxon>eudicotyledons</taxon>
        <taxon>Gunneridae</taxon>
        <taxon>Pentapetalae</taxon>
        <taxon>rosids</taxon>
        <taxon>fabids</taxon>
        <taxon>Fabales</taxon>
        <taxon>Fabaceae</taxon>
        <taxon>Papilionoideae</taxon>
        <taxon>50 kb inversion clade</taxon>
        <taxon>NPAAA clade</taxon>
        <taxon>Hologalegina</taxon>
        <taxon>IRL clade</taxon>
        <taxon>Trifolieae</taxon>
        <taxon>Medicago</taxon>
    </lineage>
</organism>
<reference evidence="1" key="2">
    <citation type="submission" date="2007-03" db="EMBL/GenBank/DDBJ databases">
        <authorList>
            <consortium name="The International Medicago Genome Annotation Group"/>
        </authorList>
    </citation>
    <scope>NUCLEOTIDE SEQUENCE</scope>
</reference>
<sequence>MCQRFQESLLARHGGQEIQAKVDATLTNRGGGKAGLLGRIVVEKGGHAKEHHNLIRKSIKVLNLKFL</sequence>
<gene>
    <name evidence="1" type="ORF">MtrDRAFT_AC147963g31v2</name>
</gene>
<accession>A2Q161</accession>
<protein>
    <submittedName>
        <fullName evidence="1">Uncharacterized protein</fullName>
    </submittedName>
</protein>
<dbReference type="AlphaFoldDB" id="A2Q161"/>
<evidence type="ECO:0000313" key="1">
    <source>
        <dbReference type="EMBL" id="ABN05675.1"/>
    </source>
</evidence>
<reference evidence="1" key="1">
    <citation type="submission" date="2004-04" db="EMBL/GenBank/DDBJ databases">
        <authorList>
            <person name="Town C.D."/>
        </authorList>
    </citation>
    <scope>NUCLEOTIDE SEQUENCE</scope>
</reference>
<name>A2Q161_MEDTR</name>
<proteinExistence type="predicted"/>